<evidence type="ECO:0000313" key="1">
    <source>
        <dbReference type="EMBL" id="TGK30927.1"/>
    </source>
</evidence>
<dbReference type="Gene3D" id="3.40.50.720">
    <property type="entry name" value="NAD(P)-binding Rossmann-like Domain"/>
    <property type="match status" value="1"/>
</dbReference>
<evidence type="ECO:0000313" key="2">
    <source>
        <dbReference type="Proteomes" id="UP000298277"/>
    </source>
</evidence>
<keyword evidence="2" id="KW-1185">Reference proteome</keyword>
<accession>A0A5F1Y825</accession>
<organism evidence="1 2">
    <name type="scientific">Leptospira gomenensis</name>
    <dbReference type="NCBI Taxonomy" id="2484974"/>
    <lineage>
        <taxon>Bacteria</taxon>
        <taxon>Pseudomonadati</taxon>
        <taxon>Spirochaetota</taxon>
        <taxon>Spirochaetia</taxon>
        <taxon>Leptospirales</taxon>
        <taxon>Leptospiraceae</taxon>
        <taxon>Leptospira</taxon>
    </lineage>
</organism>
<sequence length="323" mass="36534">MSDHLKRTNVLLVGTGYMGAEYARVLNALKIPFRAVGRSRTSCDVFFEKTGVQAIVGGLENFLTSDKDQSYSHAIVSSNTEFLGEHSALCLKSGIHKLLVEKPGGITTDDIEKLYSLSSAFNGEIFIAYNRRFYSSVIAAQRMIEDDRGVTSFTFDFTEWPHTIESLSLPILEKRNWVLRNSSHVIDLAFHLCGRPIELIPRSFGGLDWTPKSIFVGVGVCENHVPFSYHSNWESAGRWGLEIQTKNRKIIFRPLEKLHIQMTKSVSIEEVVCDESGLDRLHKPGLYLQVKHWLEGETVRLCSLREHLDSIHTVYGPIAGFRF</sequence>
<dbReference type="AlphaFoldDB" id="A0A5F1Y825"/>
<dbReference type="InterPro" id="IPR036291">
    <property type="entry name" value="NAD(P)-bd_dom_sf"/>
</dbReference>
<dbReference type="SUPFAM" id="SSF51735">
    <property type="entry name" value="NAD(P)-binding Rossmann-fold domains"/>
    <property type="match status" value="1"/>
</dbReference>
<dbReference type="Proteomes" id="UP000298277">
    <property type="component" value="Unassembled WGS sequence"/>
</dbReference>
<dbReference type="EMBL" id="RQFA01000066">
    <property type="protein sequence ID" value="TGK30927.1"/>
    <property type="molecule type" value="Genomic_DNA"/>
</dbReference>
<dbReference type="PANTHER" id="PTHR43377">
    <property type="entry name" value="BILIVERDIN REDUCTASE A"/>
    <property type="match status" value="1"/>
</dbReference>
<dbReference type="RefSeq" id="WP_135590661.1">
    <property type="nucleotide sequence ID" value="NZ_RQEZ01000048.1"/>
</dbReference>
<protein>
    <submittedName>
        <fullName evidence="1">Gfo/Idh/MocA family oxidoreductase</fullName>
    </submittedName>
</protein>
<dbReference type="InterPro" id="IPR051450">
    <property type="entry name" value="Gfo/Idh/MocA_Oxidoreductases"/>
</dbReference>
<dbReference type="OrthoDB" id="9793050at2"/>
<dbReference type="Gene3D" id="3.30.360.10">
    <property type="entry name" value="Dihydrodipicolinate Reductase, domain 2"/>
    <property type="match status" value="1"/>
</dbReference>
<dbReference type="PANTHER" id="PTHR43377:SF1">
    <property type="entry name" value="BILIVERDIN REDUCTASE A"/>
    <property type="match status" value="1"/>
</dbReference>
<gene>
    <name evidence="1" type="ORF">EHQ17_14485</name>
</gene>
<comment type="caution">
    <text evidence="1">The sequence shown here is derived from an EMBL/GenBank/DDBJ whole genome shotgun (WGS) entry which is preliminary data.</text>
</comment>
<reference evidence="1" key="1">
    <citation type="journal article" date="2019" name="PLoS Negl. Trop. Dis.">
        <title>Revisiting the worldwide diversity of Leptospira species in the environment.</title>
        <authorList>
            <person name="Vincent A.T."/>
            <person name="Schiettekatte O."/>
            <person name="Bourhy P."/>
            <person name="Veyrier F.J."/>
            <person name="Picardeau M."/>
        </authorList>
    </citation>
    <scope>NUCLEOTIDE SEQUENCE [LARGE SCALE GENOMIC DNA]</scope>
    <source>
        <strain evidence="1">201800299</strain>
    </source>
</reference>
<name>A0A5F1Y825_9LEPT</name>
<proteinExistence type="predicted"/>